<name>A0A8B8MJH4_ABRPR</name>
<dbReference type="AlphaFoldDB" id="A0A8B8MJH4"/>
<keyword evidence="1" id="KW-0341">Growth regulation</keyword>
<proteinExistence type="inferred from homology"/>
<evidence type="ECO:0000256" key="3">
    <source>
        <dbReference type="SAM" id="MobiDB-lite"/>
    </source>
</evidence>
<keyword evidence="4" id="KW-1185">Reference proteome</keyword>
<evidence type="ECO:0000256" key="2">
    <source>
        <dbReference type="ARBA" id="ARBA00024198"/>
    </source>
</evidence>
<evidence type="ECO:0000256" key="1">
    <source>
        <dbReference type="ARBA" id="ARBA00022604"/>
    </source>
</evidence>
<dbReference type="GO" id="GO:0009630">
    <property type="term" value="P:gravitropism"/>
    <property type="evidence" value="ECO:0007669"/>
    <property type="project" value="InterPro"/>
</dbReference>
<dbReference type="GeneID" id="113874725"/>
<dbReference type="KEGG" id="aprc:113874725"/>
<dbReference type="PANTHER" id="PTHR34045:SF11">
    <property type="entry name" value="PH DOMAIN-CONTAINING PROTEIN"/>
    <property type="match status" value="1"/>
</dbReference>
<protein>
    <submittedName>
        <fullName evidence="5">Uncharacterized protein LOC113874725</fullName>
    </submittedName>
</protein>
<feature type="region of interest" description="Disordered" evidence="3">
    <location>
        <begin position="1"/>
        <end position="21"/>
    </location>
</feature>
<gene>
    <name evidence="5" type="primary">LOC113874725</name>
</gene>
<sequence>MGTLGNSNLKEDSHGMNITAEDSSTSQDCVQEFTLQDLQNALNVYFQEQVESYWVTEQKENTVHQINQHLNSGHSSLKVEGKENETFKLGKKALAFLLKKFFVCRSGFQRTPSFNYLISTESRMEKILRAILHQKLHLQASILVDVIKKHLENRHASKSGNGEEEHITDAENGSKWNMTDSEYIILEI</sequence>
<evidence type="ECO:0000313" key="4">
    <source>
        <dbReference type="Proteomes" id="UP000694853"/>
    </source>
</evidence>
<evidence type="ECO:0000313" key="5">
    <source>
        <dbReference type="RefSeq" id="XP_027368740.1"/>
    </source>
</evidence>
<dbReference type="Proteomes" id="UP000694853">
    <property type="component" value="Unplaced"/>
</dbReference>
<dbReference type="OrthoDB" id="1729737at2759"/>
<reference evidence="5" key="2">
    <citation type="submission" date="2025-08" db="UniProtKB">
        <authorList>
            <consortium name="RefSeq"/>
        </authorList>
    </citation>
    <scope>IDENTIFICATION</scope>
    <source>
        <tissue evidence="5">Young leaves</tissue>
    </source>
</reference>
<accession>A0A8B8MJH4</accession>
<organism evidence="4 5">
    <name type="scientific">Abrus precatorius</name>
    <name type="common">Indian licorice</name>
    <name type="synonym">Glycine abrus</name>
    <dbReference type="NCBI Taxonomy" id="3816"/>
    <lineage>
        <taxon>Eukaryota</taxon>
        <taxon>Viridiplantae</taxon>
        <taxon>Streptophyta</taxon>
        <taxon>Embryophyta</taxon>
        <taxon>Tracheophyta</taxon>
        <taxon>Spermatophyta</taxon>
        <taxon>Magnoliopsida</taxon>
        <taxon>eudicotyledons</taxon>
        <taxon>Gunneridae</taxon>
        <taxon>Pentapetalae</taxon>
        <taxon>rosids</taxon>
        <taxon>fabids</taxon>
        <taxon>Fabales</taxon>
        <taxon>Fabaceae</taxon>
        <taxon>Papilionoideae</taxon>
        <taxon>50 kb inversion clade</taxon>
        <taxon>NPAAA clade</taxon>
        <taxon>indigoferoid/millettioid clade</taxon>
        <taxon>Abreae</taxon>
        <taxon>Abrus</taxon>
    </lineage>
</organism>
<dbReference type="PANTHER" id="PTHR34045">
    <property type="entry name" value="OS03G0406300 PROTEIN"/>
    <property type="match status" value="1"/>
</dbReference>
<dbReference type="InterPro" id="IPR044683">
    <property type="entry name" value="LAZY"/>
</dbReference>
<comment type="similarity">
    <text evidence="2">Belongs to the LAZY family.</text>
</comment>
<dbReference type="GO" id="GO:0040008">
    <property type="term" value="P:regulation of growth"/>
    <property type="evidence" value="ECO:0007669"/>
    <property type="project" value="InterPro"/>
</dbReference>
<dbReference type="RefSeq" id="XP_027368740.1">
    <property type="nucleotide sequence ID" value="XM_027512939.1"/>
</dbReference>
<reference evidence="4" key="1">
    <citation type="journal article" date="2019" name="Toxins">
        <title>Detection of Abrin-Like and Prepropulchellin-Like Toxin Genes and Transcripts Using Whole Genome Sequencing and Full-Length Transcript Sequencing of Abrus precatorius.</title>
        <authorList>
            <person name="Hovde B.T."/>
            <person name="Daligault H.E."/>
            <person name="Hanschen E.R."/>
            <person name="Kunde Y.A."/>
            <person name="Johnson M.B."/>
            <person name="Starkenburg S.R."/>
            <person name="Johnson S.L."/>
        </authorList>
    </citation>
    <scope>NUCLEOTIDE SEQUENCE [LARGE SCALE GENOMIC DNA]</scope>
</reference>